<proteinExistence type="predicted"/>
<dbReference type="SMART" id="SM00342">
    <property type="entry name" value="HTH_ARAC"/>
    <property type="match status" value="1"/>
</dbReference>
<dbReference type="InterPro" id="IPR020449">
    <property type="entry name" value="Tscrpt_reg_AraC-type_HTH"/>
</dbReference>
<name>A0A8J7SNC6_9BACT</name>
<dbReference type="EMBL" id="JAENIM010000046">
    <property type="protein sequence ID" value="MBK1792625.1"/>
    <property type="molecule type" value="Genomic_DNA"/>
</dbReference>
<dbReference type="InterPro" id="IPR013096">
    <property type="entry name" value="Cupin_2"/>
</dbReference>
<dbReference type="RefSeq" id="WP_200312636.1">
    <property type="nucleotide sequence ID" value="NZ_JAENIM010000046.1"/>
</dbReference>
<dbReference type="Pfam" id="PF12833">
    <property type="entry name" value="HTH_18"/>
    <property type="match status" value="1"/>
</dbReference>
<dbReference type="InterPro" id="IPR018062">
    <property type="entry name" value="HTH_AraC-typ_CS"/>
</dbReference>
<evidence type="ECO:0000256" key="1">
    <source>
        <dbReference type="ARBA" id="ARBA00023015"/>
    </source>
</evidence>
<dbReference type="GO" id="GO:0003700">
    <property type="term" value="F:DNA-binding transcription factor activity"/>
    <property type="evidence" value="ECO:0007669"/>
    <property type="project" value="InterPro"/>
</dbReference>
<dbReference type="InterPro" id="IPR009057">
    <property type="entry name" value="Homeodomain-like_sf"/>
</dbReference>
<dbReference type="PROSITE" id="PS00041">
    <property type="entry name" value="HTH_ARAC_FAMILY_1"/>
    <property type="match status" value="1"/>
</dbReference>
<feature type="domain" description="HTH araC/xylS-type" evidence="4">
    <location>
        <begin position="187"/>
        <end position="286"/>
    </location>
</feature>
<dbReference type="SUPFAM" id="SSF51182">
    <property type="entry name" value="RmlC-like cupins"/>
    <property type="match status" value="1"/>
</dbReference>
<accession>A0A8J7SNC6</accession>
<evidence type="ECO:0000259" key="4">
    <source>
        <dbReference type="PROSITE" id="PS01124"/>
    </source>
</evidence>
<evidence type="ECO:0000256" key="2">
    <source>
        <dbReference type="ARBA" id="ARBA00023125"/>
    </source>
</evidence>
<dbReference type="PRINTS" id="PR00032">
    <property type="entry name" value="HTHARAC"/>
</dbReference>
<evidence type="ECO:0000256" key="3">
    <source>
        <dbReference type="ARBA" id="ARBA00023163"/>
    </source>
</evidence>
<protein>
    <submittedName>
        <fullName evidence="5">Helix-turn-helix domain-containing protein</fullName>
    </submittedName>
</protein>
<dbReference type="Gene3D" id="1.10.10.60">
    <property type="entry name" value="Homeodomain-like"/>
    <property type="match status" value="2"/>
</dbReference>
<keyword evidence="2" id="KW-0238">DNA-binding</keyword>
<dbReference type="PANTHER" id="PTHR43280:SF27">
    <property type="entry name" value="TRANSCRIPTIONAL REGULATOR MTLR"/>
    <property type="match status" value="1"/>
</dbReference>
<dbReference type="Pfam" id="PF07883">
    <property type="entry name" value="Cupin_2"/>
    <property type="match status" value="1"/>
</dbReference>
<dbReference type="SUPFAM" id="SSF46689">
    <property type="entry name" value="Homeodomain-like"/>
    <property type="match status" value="2"/>
</dbReference>
<keyword evidence="3" id="KW-0804">Transcription</keyword>
<dbReference type="PANTHER" id="PTHR43280">
    <property type="entry name" value="ARAC-FAMILY TRANSCRIPTIONAL REGULATOR"/>
    <property type="match status" value="1"/>
</dbReference>
<keyword evidence="1" id="KW-0805">Transcription regulation</keyword>
<reference evidence="5" key="1">
    <citation type="submission" date="2021-01" db="EMBL/GenBank/DDBJ databases">
        <title>Modified the classification status of verrucomicrobia.</title>
        <authorList>
            <person name="Feng X."/>
        </authorList>
    </citation>
    <scope>NUCLEOTIDE SEQUENCE</scope>
    <source>
        <strain evidence="5">_KCTC 22039</strain>
    </source>
</reference>
<dbReference type="InterPro" id="IPR018060">
    <property type="entry name" value="HTH_AraC"/>
</dbReference>
<dbReference type="InterPro" id="IPR014710">
    <property type="entry name" value="RmlC-like_jellyroll"/>
</dbReference>
<gene>
    <name evidence="5" type="ORF">JIN82_15780</name>
</gene>
<evidence type="ECO:0000313" key="5">
    <source>
        <dbReference type="EMBL" id="MBK1792625.1"/>
    </source>
</evidence>
<dbReference type="GO" id="GO:0043565">
    <property type="term" value="F:sequence-specific DNA binding"/>
    <property type="evidence" value="ECO:0007669"/>
    <property type="project" value="InterPro"/>
</dbReference>
<dbReference type="Proteomes" id="UP000624703">
    <property type="component" value="Unassembled WGS sequence"/>
</dbReference>
<dbReference type="InterPro" id="IPR011051">
    <property type="entry name" value="RmlC_Cupin_sf"/>
</dbReference>
<dbReference type="Gene3D" id="2.60.120.10">
    <property type="entry name" value="Jelly Rolls"/>
    <property type="match status" value="1"/>
</dbReference>
<sequence>MKALLEKIPYTSDRCYNLLEYNEKSFLTPWHYHPEIELILFLEGSGTKYVGDNISTLLAGDLLLLGPNLPHYWSSSHEKSTDQSIAKSLVIQFKPDFLGKEILTKPEFLNIQALFAQSARGLAIHGKTKDLVIELMHSLPKLAPFEALTTLLKTLNCMANAPAEDLSAIASVAYQNKLPDQYDDRMRKVMNLVSTQYHDSELSLDQAVQLAGMSKAGFCRYFKNLTRKTFSNYLTEVRIGNACARLIHTQKSISEIAFECGFNHLSYFNRCFKKIKECSPKEFRQHNNKHLATS</sequence>
<comment type="caution">
    <text evidence="5">The sequence shown here is derived from an EMBL/GenBank/DDBJ whole genome shotgun (WGS) entry which is preliminary data.</text>
</comment>
<organism evidence="5 6">
    <name type="scientific">Persicirhabdus sediminis</name>
    <dbReference type="NCBI Taxonomy" id="454144"/>
    <lineage>
        <taxon>Bacteria</taxon>
        <taxon>Pseudomonadati</taxon>
        <taxon>Verrucomicrobiota</taxon>
        <taxon>Verrucomicrobiia</taxon>
        <taxon>Verrucomicrobiales</taxon>
        <taxon>Verrucomicrobiaceae</taxon>
        <taxon>Persicirhabdus</taxon>
    </lineage>
</organism>
<dbReference type="AlphaFoldDB" id="A0A8J7SNC6"/>
<dbReference type="PROSITE" id="PS01124">
    <property type="entry name" value="HTH_ARAC_FAMILY_2"/>
    <property type="match status" value="1"/>
</dbReference>
<keyword evidence="6" id="KW-1185">Reference proteome</keyword>
<evidence type="ECO:0000313" key="6">
    <source>
        <dbReference type="Proteomes" id="UP000624703"/>
    </source>
</evidence>